<proteinExistence type="predicted"/>
<name>A0ABS0DT73_9GAMM</name>
<dbReference type="EMBL" id="JADOBH010000003">
    <property type="protein sequence ID" value="MBF7957074.1"/>
    <property type="molecule type" value="Genomic_DNA"/>
</dbReference>
<protein>
    <submittedName>
        <fullName evidence="1">Uncharacterized protein</fullName>
    </submittedName>
</protein>
<keyword evidence="2" id="KW-1185">Reference proteome</keyword>
<gene>
    <name evidence="1" type="ORF">IV431_16085</name>
</gene>
<dbReference type="RefSeq" id="WP_131694482.1">
    <property type="nucleotide sequence ID" value="NZ_CBCSED010000027.1"/>
</dbReference>
<comment type="caution">
    <text evidence="1">The sequence shown here is derived from an EMBL/GenBank/DDBJ whole genome shotgun (WGS) entry which is preliminary data.</text>
</comment>
<sequence>MSARNPAYAGKTDNISTLNHLHHQRAIALFWGVLRLQAQTLSLTTPRRLRHFPAFSAGFHPYLKNNRSYIHHLARNF</sequence>
<reference evidence="1 2" key="1">
    <citation type="submission" date="2020-11" db="EMBL/GenBank/DDBJ databases">
        <title>Taxonomic investigation of Rahnella spp.</title>
        <authorList>
            <person name="Lee S.D."/>
        </authorList>
    </citation>
    <scope>NUCLEOTIDE SEQUENCE [LARGE SCALE GENOMIC DNA]</scope>
    <source>
        <strain evidence="1 2">SAP-10</strain>
    </source>
</reference>
<accession>A0ABS0DT73</accession>
<organism evidence="1 2">
    <name type="scientific">Rahnella victoriana</name>
    <dbReference type="NCBI Taxonomy" id="1510570"/>
    <lineage>
        <taxon>Bacteria</taxon>
        <taxon>Pseudomonadati</taxon>
        <taxon>Pseudomonadota</taxon>
        <taxon>Gammaproteobacteria</taxon>
        <taxon>Enterobacterales</taxon>
        <taxon>Yersiniaceae</taxon>
        <taxon>Rahnella</taxon>
    </lineage>
</organism>
<evidence type="ECO:0000313" key="2">
    <source>
        <dbReference type="Proteomes" id="UP000600307"/>
    </source>
</evidence>
<evidence type="ECO:0000313" key="1">
    <source>
        <dbReference type="EMBL" id="MBF7957074.1"/>
    </source>
</evidence>
<dbReference type="Proteomes" id="UP000600307">
    <property type="component" value="Unassembled WGS sequence"/>
</dbReference>